<name>A0A6B1G5B1_9CHLR</name>
<gene>
    <name evidence="2" type="ORF">F4148_11605</name>
</gene>
<evidence type="ECO:0000313" key="2">
    <source>
        <dbReference type="EMBL" id="MYH62365.1"/>
    </source>
</evidence>
<dbReference type="Pfam" id="PF13751">
    <property type="entry name" value="DDE_Tnp_1_6"/>
    <property type="match status" value="1"/>
</dbReference>
<proteinExistence type="predicted"/>
<protein>
    <submittedName>
        <fullName evidence="2">Transposase</fullName>
    </submittedName>
</protein>
<comment type="caution">
    <text evidence="2">The sequence shown here is derived from an EMBL/GenBank/DDBJ whole genome shotgun (WGS) entry which is preliminary data.</text>
</comment>
<organism evidence="2">
    <name type="scientific">Caldilineaceae bacterium SB0675_bin_29</name>
    <dbReference type="NCBI Taxonomy" id="2605266"/>
    <lineage>
        <taxon>Bacteria</taxon>
        <taxon>Bacillati</taxon>
        <taxon>Chloroflexota</taxon>
        <taxon>Caldilineae</taxon>
        <taxon>Caldilineales</taxon>
        <taxon>Caldilineaceae</taxon>
    </lineage>
</organism>
<accession>A0A6B1G5B1</accession>
<dbReference type="EMBL" id="VYDA01000424">
    <property type="protein sequence ID" value="MYH62365.1"/>
    <property type="molecule type" value="Genomic_DNA"/>
</dbReference>
<reference evidence="2" key="1">
    <citation type="submission" date="2019-09" db="EMBL/GenBank/DDBJ databases">
        <title>Characterisation of the sponge microbiome using genome-centric metagenomics.</title>
        <authorList>
            <person name="Engelberts J.P."/>
            <person name="Robbins S.J."/>
            <person name="De Goeij J.M."/>
            <person name="Aranda M."/>
            <person name="Bell S.C."/>
            <person name="Webster N.S."/>
        </authorList>
    </citation>
    <scope>NUCLEOTIDE SEQUENCE</scope>
    <source>
        <strain evidence="2">SB0675_bin_29</strain>
    </source>
</reference>
<evidence type="ECO:0000259" key="1">
    <source>
        <dbReference type="Pfam" id="PF13751"/>
    </source>
</evidence>
<dbReference type="InterPro" id="IPR025668">
    <property type="entry name" value="Tnp_DDE_dom"/>
</dbReference>
<sequence>MSTRQAQEVSKRRKQLIEPVFGIIKEQQGARRFLLRGLVNVAAEWILLATAFNLRILWRIWRSGAVGFLHCSPASQPIP</sequence>
<dbReference type="AlphaFoldDB" id="A0A6B1G5B1"/>
<feature type="domain" description="Transposase DDE" evidence="1">
    <location>
        <begin position="2"/>
        <end position="57"/>
    </location>
</feature>